<dbReference type="GO" id="GO:0009507">
    <property type="term" value="C:chloroplast"/>
    <property type="evidence" value="ECO:0007669"/>
    <property type="project" value="UniProtKB-SubCell"/>
</dbReference>
<dbReference type="PANTHER" id="PTHR12899:SF3">
    <property type="entry name" value="LARGE RIBOSOMAL SUBUNIT PROTEIN UL18M"/>
    <property type="match status" value="1"/>
</dbReference>
<evidence type="ECO:0000256" key="4">
    <source>
        <dbReference type="ARBA" id="ARBA00022730"/>
    </source>
</evidence>
<protein>
    <recommendedName>
        <fullName evidence="8 9">Large ribosomal subunit protein uL18c</fullName>
    </recommendedName>
</protein>
<proteinExistence type="inferred from homology"/>
<evidence type="ECO:0000256" key="3">
    <source>
        <dbReference type="ARBA" id="ARBA00011505"/>
    </source>
</evidence>
<dbReference type="InterPro" id="IPR057268">
    <property type="entry name" value="Ribosomal_L18"/>
</dbReference>
<evidence type="ECO:0000256" key="1">
    <source>
        <dbReference type="ARBA" id="ARBA00003898"/>
    </source>
</evidence>
<dbReference type="RefSeq" id="YP_009774032.1">
    <property type="nucleotide sequence ID" value="NC_047434.1"/>
</dbReference>
<dbReference type="CDD" id="cd00432">
    <property type="entry name" value="Ribosomal_L18_L5e"/>
    <property type="match status" value="1"/>
</dbReference>
<gene>
    <name evidence="9 10" type="primary">rpl18</name>
</gene>
<comment type="similarity">
    <text evidence="2 9">Belongs to the universal ribosomal protein uL18 family.</text>
</comment>
<evidence type="ECO:0000256" key="7">
    <source>
        <dbReference type="ARBA" id="ARBA00023274"/>
    </source>
</evidence>
<dbReference type="Gene3D" id="3.30.420.100">
    <property type="match status" value="1"/>
</dbReference>
<evidence type="ECO:0000313" key="10">
    <source>
        <dbReference type="EMBL" id="QIZ74649.1"/>
    </source>
</evidence>
<dbReference type="GO" id="GO:0006412">
    <property type="term" value="P:translation"/>
    <property type="evidence" value="ECO:0007669"/>
    <property type="project" value="UniProtKB-UniRule"/>
</dbReference>
<dbReference type="GO" id="GO:0005840">
    <property type="term" value="C:ribosome"/>
    <property type="evidence" value="ECO:0007669"/>
    <property type="project" value="UniProtKB-KW"/>
</dbReference>
<keyword evidence="7 9" id="KW-0687">Ribonucleoprotein</keyword>
<dbReference type="HAMAP" id="MF_01337_B">
    <property type="entry name" value="Ribosomal_uL18_B"/>
    <property type="match status" value="1"/>
</dbReference>
<evidence type="ECO:0000256" key="2">
    <source>
        <dbReference type="ARBA" id="ARBA00007116"/>
    </source>
</evidence>
<dbReference type="GO" id="GO:1990904">
    <property type="term" value="C:ribonucleoprotein complex"/>
    <property type="evidence" value="ECO:0007669"/>
    <property type="project" value="UniProtKB-KW"/>
</dbReference>
<keyword evidence="4 9" id="KW-0699">rRNA-binding</keyword>
<dbReference type="GeneID" id="54615642"/>
<comment type="subcellular location">
    <subcellularLocation>
        <location evidence="9">Plastid</location>
        <location evidence="9">Chloroplast</location>
    </subcellularLocation>
</comment>
<comment type="subunit">
    <text evidence="3 9">Part of the 50S ribosomal subunit; contacts the 5S rRNA.</text>
</comment>
<accession>A0A6H1UAE7</accession>
<reference evidence="10" key="1">
    <citation type="submission" date="2020-03" db="EMBL/GenBank/DDBJ databases">
        <title>Complete organellar genome analysis of the invasive marine red alga Caulacanthus okamurae (Caulacanthaceae, Rhodophyta) from Moss Landing, California, USA.</title>
        <authorList>
            <person name="Hughey J.R."/>
        </authorList>
    </citation>
    <scope>NUCLEOTIDE SEQUENCE</scope>
</reference>
<evidence type="ECO:0000256" key="6">
    <source>
        <dbReference type="ARBA" id="ARBA00022980"/>
    </source>
</evidence>
<keyword evidence="6 9" id="KW-0689">Ribosomal protein</keyword>
<keyword evidence="5 9" id="KW-0694">RNA-binding</keyword>
<evidence type="ECO:0000256" key="8">
    <source>
        <dbReference type="ARBA" id="ARBA00035303"/>
    </source>
</evidence>
<dbReference type="SUPFAM" id="SSF53137">
    <property type="entry name" value="Translational machinery components"/>
    <property type="match status" value="1"/>
</dbReference>
<dbReference type="GO" id="GO:0003735">
    <property type="term" value="F:structural constituent of ribosome"/>
    <property type="evidence" value="ECO:0007669"/>
    <property type="project" value="InterPro"/>
</dbReference>
<name>A0A6H1UAE7_9FLOR</name>
<geneLocation type="chloroplast" evidence="10"/>
<dbReference type="AlphaFoldDB" id="A0A6H1UAE7"/>
<comment type="function">
    <text evidence="1 9">Binds 5S rRNA, forms part of the central protuberance of the 50S subunit.</text>
</comment>
<dbReference type="NCBIfam" id="TIGR00060">
    <property type="entry name" value="L18_bact"/>
    <property type="match status" value="1"/>
</dbReference>
<evidence type="ECO:0000256" key="9">
    <source>
        <dbReference type="HAMAP-Rule" id="MF_01337"/>
    </source>
</evidence>
<keyword evidence="10" id="KW-0934">Plastid</keyword>
<dbReference type="EMBL" id="MT193838">
    <property type="protein sequence ID" value="QIZ74649.1"/>
    <property type="molecule type" value="Genomic_DNA"/>
</dbReference>
<dbReference type="InterPro" id="IPR005484">
    <property type="entry name" value="Ribosomal_uL18_bac/plant/anim"/>
</dbReference>
<evidence type="ECO:0000256" key="5">
    <source>
        <dbReference type="ARBA" id="ARBA00022884"/>
    </source>
</evidence>
<dbReference type="InterPro" id="IPR004389">
    <property type="entry name" value="Ribosomal_uL18_bac-type"/>
</dbReference>
<sequence length="107" mass="12268">MTKTLKEKNKRPRLYIFRSNKHIYAQIIDDFSNRILLSSSSIAKNLKLKIKINHKSNCKVSEIVGKDIAQKAISIGLKTVVFDRGKKLYHGRIRALANAVRKEGIEF</sequence>
<dbReference type="GO" id="GO:0008097">
    <property type="term" value="F:5S rRNA binding"/>
    <property type="evidence" value="ECO:0007669"/>
    <property type="project" value="TreeGrafter"/>
</dbReference>
<organism evidence="10">
    <name type="scientific">Caulacanthus okamurae</name>
    <dbReference type="NCBI Taxonomy" id="152008"/>
    <lineage>
        <taxon>Eukaryota</taxon>
        <taxon>Rhodophyta</taxon>
        <taxon>Florideophyceae</taxon>
        <taxon>Rhodymeniophycidae</taxon>
        <taxon>Gigartinales</taxon>
        <taxon>Caulacanthaceae</taxon>
        <taxon>Caulacanthus</taxon>
    </lineage>
</organism>
<dbReference type="Pfam" id="PF00861">
    <property type="entry name" value="Ribosomal_L18p"/>
    <property type="match status" value="1"/>
</dbReference>
<keyword evidence="10" id="KW-0150">Chloroplast</keyword>
<dbReference type="PANTHER" id="PTHR12899">
    <property type="entry name" value="39S RIBOSOMAL PROTEIN L18, MITOCHONDRIAL"/>
    <property type="match status" value="1"/>
</dbReference>